<sequence>MKQESGDTPMAAFIPGKRKYLFCFDEIGMSLLEKIMADIRAKDIPFEIFHFSHQESALPAWLSSQKMGCYLYIAVSRKYLYQIMCLAEAAGFSEEEVQLIGYGDKEIHLFCCRCHSITELAAAANKHAEQLCSCCGLLLTVSSHYSPLRNAYLGYPAII</sequence>
<comment type="caution">
    <text evidence="2">The sequence shown here is derived from an EMBL/GenBank/DDBJ whole genome shotgun (WGS) entry which is preliminary data.</text>
</comment>
<dbReference type="Proteomes" id="UP000823486">
    <property type="component" value="Unassembled WGS sequence"/>
</dbReference>
<name>A0ABS2QKZ8_9BACI</name>
<evidence type="ECO:0000259" key="1">
    <source>
        <dbReference type="Pfam" id="PF22289"/>
    </source>
</evidence>
<evidence type="ECO:0000313" key="3">
    <source>
        <dbReference type="Proteomes" id="UP000823486"/>
    </source>
</evidence>
<accession>A0ABS2QKZ8</accession>
<dbReference type="Pfam" id="PF22289">
    <property type="entry name" value="DmmA-like_C"/>
    <property type="match status" value="1"/>
</dbReference>
<reference evidence="2 3" key="1">
    <citation type="submission" date="2021-01" db="EMBL/GenBank/DDBJ databases">
        <title>Genomic Encyclopedia of Type Strains, Phase IV (KMG-IV): sequencing the most valuable type-strain genomes for metagenomic binning, comparative biology and taxonomic classification.</title>
        <authorList>
            <person name="Goeker M."/>
        </authorList>
    </citation>
    <scope>NUCLEOTIDE SEQUENCE [LARGE SCALE GENOMIC DNA]</scope>
    <source>
        <strain evidence="2 3">DSM 105482</strain>
    </source>
</reference>
<proteinExistence type="predicted"/>
<keyword evidence="3" id="KW-1185">Reference proteome</keyword>
<dbReference type="RefSeq" id="WP_204544488.1">
    <property type="nucleotide sequence ID" value="NZ_JAFBFI010000014.1"/>
</dbReference>
<organism evidence="2 3">
    <name type="scientific">Peribacillus deserti</name>
    <dbReference type="NCBI Taxonomy" id="673318"/>
    <lineage>
        <taxon>Bacteria</taxon>
        <taxon>Bacillati</taxon>
        <taxon>Bacillota</taxon>
        <taxon>Bacilli</taxon>
        <taxon>Bacillales</taxon>
        <taxon>Bacillaceae</taxon>
        <taxon>Peribacillus</taxon>
    </lineage>
</organism>
<protein>
    <recommendedName>
        <fullName evidence="1">Dimethylamine monooxygenase subunit DmmA-like C-terminal domain-containing protein</fullName>
    </recommendedName>
</protein>
<gene>
    <name evidence="2" type="ORF">JOC77_003069</name>
</gene>
<dbReference type="InterPro" id="IPR048037">
    <property type="entry name" value="DmmA-like_C"/>
</dbReference>
<dbReference type="EMBL" id="JAFBFI010000014">
    <property type="protein sequence ID" value="MBM7693625.1"/>
    <property type="molecule type" value="Genomic_DNA"/>
</dbReference>
<feature type="domain" description="Dimethylamine monooxygenase subunit DmmA-like C-terminal" evidence="1">
    <location>
        <begin position="109"/>
        <end position="154"/>
    </location>
</feature>
<evidence type="ECO:0000313" key="2">
    <source>
        <dbReference type="EMBL" id="MBM7693625.1"/>
    </source>
</evidence>